<dbReference type="InterPro" id="IPR004358">
    <property type="entry name" value="Sig_transdc_His_kin-like_C"/>
</dbReference>
<evidence type="ECO:0000256" key="7">
    <source>
        <dbReference type="ARBA" id="ARBA00022777"/>
    </source>
</evidence>
<dbReference type="AlphaFoldDB" id="A0A485BFC9"/>
<keyword evidence="8 11" id="KW-1133">Transmembrane helix</keyword>
<dbReference type="Gene3D" id="1.10.287.130">
    <property type="match status" value="1"/>
</dbReference>
<dbReference type="PROSITE" id="PS50109">
    <property type="entry name" value="HIS_KIN"/>
    <property type="match status" value="1"/>
</dbReference>
<dbReference type="GO" id="GO:0005886">
    <property type="term" value="C:plasma membrane"/>
    <property type="evidence" value="ECO:0007669"/>
    <property type="project" value="UniProtKB-SubCell"/>
</dbReference>
<keyword evidence="5 14" id="KW-0808">Transferase</keyword>
<accession>A0A485BFC9</accession>
<reference evidence="14 15" key="1">
    <citation type="submission" date="2019-03" db="EMBL/GenBank/DDBJ databases">
        <authorList>
            <consortium name="Pathogen Informatics"/>
        </authorList>
    </citation>
    <scope>NUCLEOTIDE SEQUENCE [LARGE SCALE GENOMIC DNA]</scope>
    <source>
        <strain evidence="14 15">NCTC13038</strain>
    </source>
</reference>
<dbReference type="PRINTS" id="PR00344">
    <property type="entry name" value="BCTRLSENSOR"/>
</dbReference>
<dbReference type="SMART" id="SM00387">
    <property type="entry name" value="HATPase_c"/>
    <property type="match status" value="1"/>
</dbReference>
<dbReference type="SUPFAM" id="SSF47384">
    <property type="entry name" value="Homodimeric domain of signal transducing histidine kinase"/>
    <property type="match status" value="1"/>
</dbReference>
<evidence type="ECO:0000256" key="9">
    <source>
        <dbReference type="ARBA" id="ARBA00023012"/>
    </source>
</evidence>
<dbReference type="Pfam" id="PF02518">
    <property type="entry name" value="HATPase_c"/>
    <property type="match status" value="1"/>
</dbReference>
<feature type="domain" description="Histidine kinase" evidence="12">
    <location>
        <begin position="231"/>
        <end position="447"/>
    </location>
</feature>
<sequence>MAGFQKQVKNSLKFRLSVALSVAILFTAVISCGLTFYFALDEAHELQDDTLTQIASVIHYNPDIQSSVQPLDSDNDSRVEVEFISANGSALQPRSFTFQLTPPIREGFQDVISGGVPYRVLVHRLSAMQLVAIGQQRDVRDEISFESALRTLIPLSLLLPVLLLVATDLIRKAFRPVSNLADEVHQRDERDLTPFTEDNIPDEIRPFVSGINKLLHKVDEAMQTQKRFIADAAHELRTPLTALSLQAERLSASAMPPEAQSRLNNLQQGLSRTKNLLDQLLLLAREQQNASHESHQPLHIPQLFREVIESLHPLAQEKNIDIGVLETDSASQQIITDKHTLIIVVKNLVENAIRYIPENGQIDLSVTVTPHEAVINIEDNGPGIAADERARVFDAFYRPEGITQPGSGLGLSIVKACVTRLGGDVTLLPARQFPSGVLARIVLPLRSVR</sequence>
<evidence type="ECO:0000256" key="6">
    <source>
        <dbReference type="ARBA" id="ARBA00022692"/>
    </source>
</evidence>
<dbReference type="PANTHER" id="PTHR45436:SF15">
    <property type="entry name" value="SENSOR HISTIDINE KINASE CUSS"/>
    <property type="match status" value="1"/>
</dbReference>
<keyword evidence="9" id="KW-0902">Two-component regulatory system</keyword>
<dbReference type="RefSeq" id="WP_134525678.1">
    <property type="nucleotide sequence ID" value="NZ_BJNO01000044.1"/>
</dbReference>
<dbReference type="InterPro" id="IPR005467">
    <property type="entry name" value="His_kinase_dom"/>
</dbReference>
<evidence type="ECO:0000313" key="15">
    <source>
        <dbReference type="Proteomes" id="UP000332594"/>
    </source>
</evidence>
<dbReference type="PROSITE" id="PS50885">
    <property type="entry name" value="HAMP"/>
    <property type="match status" value="1"/>
</dbReference>
<comment type="subcellular location">
    <subcellularLocation>
        <location evidence="2">Cell inner membrane</location>
        <topology evidence="2">Multi-pass membrane protein</topology>
    </subcellularLocation>
</comment>
<dbReference type="PANTHER" id="PTHR45436">
    <property type="entry name" value="SENSOR HISTIDINE KINASE YKOH"/>
    <property type="match status" value="1"/>
</dbReference>
<dbReference type="EC" id="2.7.13.3" evidence="3"/>
<evidence type="ECO:0000256" key="4">
    <source>
        <dbReference type="ARBA" id="ARBA00022553"/>
    </source>
</evidence>
<evidence type="ECO:0000256" key="5">
    <source>
        <dbReference type="ARBA" id="ARBA00022679"/>
    </source>
</evidence>
<evidence type="ECO:0000256" key="8">
    <source>
        <dbReference type="ARBA" id="ARBA00022989"/>
    </source>
</evidence>
<name>A0A485BFC9_RAOTE</name>
<evidence type="ECO:0000259" key="13">
    <source>
        <dbReference type="PROSITE" id="PS50885"/>
    </source>
</evidence>
<evidence type="ECO:0000259" key="12">
    <source>
        <dbReference type="PROSITE" id="PS50109"/>
    </source>
</evidence>
<dbReference type="SMART" id="SM00388">
    <property type="entry name" value="HisKA"/>
    <property type="match status" value="1"/>
</dbReference>
<feature type="transmembrane region" description="Helical" evidence="11">
    <location>
        <begin position="16"/>
        <end position="40"/>
    </location>
</feature>
<dbReference type="Proteomes" id="UP000332594">
    <property type="component" value="Unassembled WGS sequence"/>
</dbReference>
<dbReference type="InterPro" id="IPR050428">
    <property type="entry name" value="TCS_sensor_his_kinase"/>
</dbReference>
<evidence type="ECO:0000256" key="10">
    <source>
        <dbReference type="ARBA" id="ARBA00023136"/>
    </source>
</evidence>
<dbReference type="Gene3D" id="3.30.565.10">
    <property type="entry name" value="Histidine kinase-like ATPase, C-terminal domain"/>
    <property type="match status" value="1"/>
</dbReference>
<evidence type="ECO:0000256" key="3">
    <source>
        <dbReference type="ARBA" id="ARBA00012438"/>
    </source>
</evidence>
<protein>
    <recommendedName>
        <fullName evidence="3">histidine kinase</fullName>
        <ecNumber evidence="3">2.7.13.3</ecNumber>
    </recommendedName>
</protein>
<dbReference type="EMBL" id="CAADJG010000002">
    <property type="protein sequence ID" value="VFS70873.1"/>
    <property type="molecule type" value="Genomic_DNA"/>
</dbReference>
<keyword evidence="10 11" id="KW-0472">Membrane</keyword>
<keyword evidence="7" id="KW-0418">Kinase</keyword>
<gene>
    <name evidence="14" type="primary">qseC_1</name>
    <name evidence="14" type="ORF">NCTC13038_02185</name>
</gene>
<dbReference type="PROSITE" id="PS51257">
    <property type="entry name" value="PROKAR_LIPOPROTEIN"/>
    <property type="match status" value="1"/>
</dbReference>
<dbReference type="InterPro" id="IPR003661">
    <property type="entry name" value="HisK_dim/P_dom"/>
</dbReference>
<dbReference type="InterPro" id="IPR003660">
    <property type="entry name" value="HAMP_dom"/>
</dbReference>
<dbReference type="Pfam" id="PF00512">
    <property type="entry name" value="HisKA"/>
    <property type="match status" value="1"/>
</dbReference>
<dbReference type="SUPFAM" id="SSF55874">
    <property type="entry name" value="ATPase domain of HSP90 chaperone/DNA topoisomerase II/histidine kinase"/>
    <property type="match status" value="1"/>
</dbReference>
<proteinExistence type="predicted"/>
<dbReference type="CDD" id="cd00082">
    <property type="entry name" value="HisKA"/>
    <property type="match status" value="1"/>
</dbReference>
<evidence type="ECO:0000256" key="2">
    <source>
        <dbReference type="ARBA" id="ARBA00004429"/>
    </source>
</evidence>
<evidence type="ECO:0000313" key="14">
    <source>
        <dbReference type="EMBL" id="VFS70873.1"/>
    </source>
</evidence>
<dbReference type="InterPro" id="IPR003594">
    <property type="entry name" value="HATPase_dom"/>
</dbReference>
<keyword evidence="4" id="KW-0597">Phosphoprotein</keyword>
<evidence type="ECO:0000256" key="1">
    <source>
        <dbReference type="ARBA" id="ARBA00000085"/>
    </source>
</evidence>
<keyword evidence="6 11" id="KW-0812">Transmembrane</keyword>
<dbReference type="InterPro" id="IPR036097">
    <property type="entry name" value="HisK_dim/P_sf"/>
</dbReference>
<comment type="catalytic activity">
    <reaction evidence="1">
        <text>ATP + protein L-histidine = ADP + protein N-phospho-L-histidine.</text>
        <dbReference type="EC" id="2.7.13.3"/>
    </reaction>
</comment>
<organism evidence="14 15">
    <name type="scientific">Raoultella terrigena</name>
    <name type="common">Klebsiella terrigena</name>
    <dbReference type="NCBI Taxonomy" id="577"/>
    <lineage>
        <taxon>Bacteria</taxon>
        <taxon>Pseudomonadati</taxon>
        <taxon>Pseudomonadota</taxon>
        <taxon>Gammaproteobacteria</taxon>
        <taxon>Enterobacterales</taxon>
        <taxon>Enterobacteriaceae</taxon>
        <taxon>Klebsiella/Raoultella group</taxon>
        <taxon>Raoultella</taxon>
    </lineage>
</organism>
<dbReference type="GO" id="GO:0000155">
    <property type="term" value="F:phosphorelay sensor kinase activity"/>
    <property type="evidence" value="ECO:0007669"/>
    <property type="project" value="InterPro"/>
</dbReference>
<evidence type="ECO:0000256" key="11">
    <source>
        <dbReference type="SAM" id="Phobius"/>
    </source>
</evidence>
<dbReference type="InterPro" id="IPR036890">
    <property type="entry name" value="HATPase_C_sf"/>
</dbReference>
<feature type="domain" description="HAMP" evidence="13">
    <location>
        <begin position="171"/>
        <end position="223"/>
    </location>
</feature>